<dbReference type="SMART" id="SM00209">
    <property type="entry name" value="TSP1"/>
    <property type="match status" value="1"/>
</dbReference>
<evidence type="ECO:0000313" key="2">
    <source>
        <dbReference type="EMBL" id="QHU15987.1"/>
    </source>
</evidence>
<evidence type="ECO:0000256" key="1">
    <source>
        <dbReference type="SAM" id="Phobius"/>
    </source>
</evidence>
<organism evidence="2">
    <name type="scientific">viral metagenome</name>
    <dbReference type="NCBI Taxonomy" id="1070528"/>
    <lineage>
        <taxon>unclassified sequences</taxon>
        <taxon>metagenomes</taxon>
        <taxon>organismal metagenomes</taxon>
    </lineage>
</organism>
<dbReference type="InterPro" id="IPR000884">
    <property type="entry name" value="TSP1_rpt"/>
</dbReference>
<protein>
    <submittedName>
        <fullName evidence="2">Uncharacterized protein</fullName>
    </submittedName>
</protein>
<name>A0A6C0KGS5_9ZZZZ</name>
<feature type="transmembrane region" description="Helical" evidence="1">
    <location>
        <begin position="6"/>
        <end position="24"/>
    </location>
</feature>
<reference evidence="2" key="1">
    <citation type="journal article" date="2020" name="Nature">
        <title>Giant virus diversity and host interactions through global metagenomics.</title>
        <authorList>
            <person name="Schulz F."/>
            <person name="Roux S."/>
            <person name="Paez-Espino D."/>
            <person name="Jungbluth S."/>
            <person name="Walsh D.A."/>
            <person name="Denef V.J."/>
            <person name="McMahon K.D."/>
            <person name="Konstantinidis K.T."/>
            <person name="Eloe-Fadrosh E.A."/>
            <person name="Kyrpides N.C."/>
            <person name="Woyke T."/>
        </authorList>
    </citation>
    <scope>NUCLEOTIDE SEQUENCE</scope>
    <source>
        <strain evidence="2">GVMAG-S-3300010158-109</strain>
    </source>
</reference>
<keyword evidence="1" id="KW-0812">Transmembrane</keyword>
<keyword evidence="1" id="KW-1133">Transmembrane helix</keyword>
<keyword evidence="1" id="KW-0472">Membrane</keyword>
<accession>A0A6C0KGS5</accession>
<dbReference type="InterPro" id="IPR036383">
    <property type="entry name" value="TSP1_rpt_sf"/>
</dbReference>
<dbReference type="AlphaFoldDB" id="A0A6C0KGS5"/>
<dbReference type="PROSITE" id="PS50092">
    <property type="entry name" value="TSP1"/>
    <property type="match status" value="1"/>
</dbReference>
<proteinExistence type="predicted"/>
<dbReference type="Pfam" id="PF00090">
    <property type="entry name" value="TSP_1"/>
    <property type="match status" value="1"/>
</dbReference>
<dbReference type="EMBL" id="MN740872">
    <property type="protein sequence ID" value="QHU15987.1"/>
    <property type="molecule type" value="Genomic_DNA"/>
</dbReference>
<dbReference type="Gene3D" id="2.20.100.10">
    <property type="entry name" value="Thrombospondin type-1 (TSP1) repeat"/>
    <property type="match status" value="1"/>
</dbReference>
<dbReference type="SUPFAM" id="SSF82895">
    <property type="entry name" value="TSP-1 type 1 repeat"/>
    <property type="match status" value="1"/>
</dbReference>
<sequence length="440" mass="44268">MSISNIVKTLALLSISIFILYLLIRYDKENFSITIGPVQTPSIIATNQTIMQNNALASLLSSVDPSVKSAYTAAYNKYVSSYSSLPSYSQLSDVATYDATTNSYICPASSPVPSFVNGKIICSPNDTVSVFNCIPGTTFSYGSCINGTSVATRTGDIQPLNGGTQCPPVTSNVSCANCSGSWSAWGACSAACGGGIQKQTYTISNQSSNGGAPCSNNTGDVNTQSCNTQACLSPTMITYTTSGTITIPVGYSYMDVTAIGGGGGGSSGANAHMEYDASNRAFYRDTSEKMGGGIGGAAGQIVNQLNIPITGNSFTYSVGQSGSGGGAVGSSPTLDETGTIYIVSSPNVSGSSGGNTTFKYGNLTLQAVGGAGGSGGLGIGQSIVGTSGGANNPSYGNGGAGGNGCNMSTNGVPAYPNPGKEQSTSGKNGTNGILQITFHT</sequence>